<feature type="transmembrane region" description="Helical" evidence="6">
    <location>
        <begin position="59"/>
        <end position="81"/>
    </location>
</feature>
<evidence type="ECO:0000313" key="10">
    <source>
        <dbReference type="Proteomes" id="UP000282185"/>
    </source>
</evidence>
<gene>
    <name evidence="7" type="ORF">DWV08_12995</name>
    <name evidence="8" type="ORF">DXU92_04745</name>
</gene>
<evidence type="ECO:0000256" key="1">
    <source>
        <dbReference type="ARBA" id="ARBA00004651"/>
    </source>
</evidence>
<evidence type="ECO:0000256" key="6">
    <source>
        <dbReference type="SAM" id="Phobius"/>
    </source>
</evidence>
<accession>A0A345YR85</accession>
<evidence type="ECO:0000313" key="9">
    <source>
        <dbReference type="Proteomes" id="UP000254236"/>
    </source>
</evidence>
<name>A0A345YR85_9MICO</name>
<dbReference type="Proteomes" id="UP000282185">
    <property type="component" value="Unassembled WGS sequence"/>
</dbReference>
<evidence type="ECO:0000256" key="2">
    <source>
        <dbReference type="ARBA" id="ARBA00022475"/>
    </source>
</evidence>
<evidence type="ECO:0000313" key="8">
    <source>
        <dbReference type="EMBL" id="RRR24178.1"/>
    </source>
</evidence>
<dbReference type="Pfam" id="PF04066">
    <property type="entry name" value="MrpF_PhaF"/>
    <property type="match status" value="1"/>
</dbReference>
<dbReference type="AlphaFoldDB" id="A0A345YR85"/>
<reference evidence="7 9" key="1">
    <citation type="submission" date="2018-07" db="EMBL/GenBank/DDBJ databases">
        <title>Brachybacterium saurashtrense DSM 23186 genome sequence.</title>
        <authorList>
            <person name="Guo L."/>
        </authorList>
    </citation>
    <scope>NUCLEOTIDE SEQUENCE [LARGE SCALE GENOMIC DNA]</scope>
    <source>
        <strain evidence="7 9">DSM 23186</strain>
    </source>
</reference>
<keyword evidence="2" id="KW-1003">Cell membrane</keyword>
<keyword evidence="3 6" id="KW-0812">Transmembrane</keyword>
<keyword evidence="4 6" id="KW-1133">Transmembrane helix</keyword>
<sequence>MTIILWTAVALLGAAILVGLFRVATAPDPASRAVVGDLVFFSGIGVLVLIGLVNSSAAAVDAALIASVLGILATVALARILTKGRR</sequence>
<comment type="subcellular location">
    <subcellularLocation>
        <location evidence="1">Cell membrane</location>
        <topology evidence="1">Multi-pass membrane protein</topology>
    </subcellularLocation>
</comment>
<evidence type="ECO:0000256" key="4">
    <source>
        <dbReference type="ARBA" id="ARBA00022989"/>
    </source>
</evidence>
<evidence type="ECO:0000313" key="7">
    <source>
        <dbReference type="EMBL" id="AXK46437.1"/>
    </source>
</evidence>
<proteinExistence type="predicted"/>
<feature type="transmembrane region" description="Helical" evidence="6">
    <location>
        <begin position="6"/>
        <end position="23"/>
    </location>
</feature>
<dbReference type="EMBL" id="QSWH01000002">
    <property type="protein sequence ID" value="RRR24178.1"/>
    <property type="molecule type" value="Genomic_DNA"/>
</dbReference>
<dbReference type="KEGG" id="bsau:DWV08_12995"/>
<reference evidence="8 10" key="2">
    <citation type="submission" date="2018-08" db="EMBL/GenBank/DDBJ databases">
        <title>Brachybacterium saurashtrense DSM 23186.</title>
        <authorList>
            <person name="Li Y."/>
        </authorList>
    </citation>
    <scope>NUCLEOTIDE SEQUENCE [LARGE SCALE GENOMIC DNA]</scope>
    <source>
        <strain evidence="8 10">DSM 23186</strain>
    </source>
</reference>
<feature type="transmembrane region" description="Helical" evidence="6">
    <location>
        <begin position="35"/>
        <end position="53"/>
    </location>
</feature>
<keyword evidence="5 6" id="KW-0472">Membrane</keyword>
<dbReference type="InterPro" id="IPR007208">
    <property type="entry name" value="MrpF/PhaF-like"/>
</dbReference>
<evidence type="ECO:0000256" key="3">
    <source>
        <dbReference type="ARBA" id="ARBA00022692"/>
    </source>
</evidence>
<dbReference type="EMBL" id="CP031356">
    <property type="protein sequence ID" value="AXK46437.1"/>
    <property type="molecule type" value="Genomic_DNA"/>
</dbReference>
<dbReference type="RefSeq" id="WP_115414187.1">
    <property type="nucleotide sequence ID" value="NZ_CP031356.1"/>
</dbReference>
<organism evidence="8 10">
    <name type="scientific">Brachybacterium saurashtrense</name>
    <dbReference type="NCBI Taxonomy" id="556288"/>
    <lineage>
        <taxon>Bacteria</taxon>
        <taxon>Bacillati</taxon>
        <taxon>Actinomycetota</taxon>
        <taxon>Actinomycetes</taxon>
        <taxon>Micrococcales</taxon>
        <taxon>Dermabacteraceae</taxon>
        <taxon>Brachybacterium</taxon>
    </lineage>
</organism>
<dbReference type="GO" id="GO:0005886">
    <property type="term" value="C:plasma membrane"/>
    <property type="evidence" value="ECO:0007669"/>
    <property type="project" value="UniProtKB-SubCell"/>
</dbReference>
<keyword evidence="9" id="KW-1185">Reference proteome</keyword>
<protein>
    <submittedName>
        <fullName evidence="8">Transporter</fullName>
    </submittedName>
</protein>
<dbReference type="OrthoDB" id="4966261at2"/>
<evidence type="ECO:0000256" key="5">
    <source>
        <dbReference type="ARBA" id="ARBA00023136"/>
    </source>
</evidence>
<dbReference type="GO" id="GO:0015075">
    <property type="term" value="F:monoatomic ion transmembrane transporter activity"/>
    <property type="evidence" value="ECO:0007669"/>
    <property type="project" value="InterPro"/>
</dbReference>
<dbReference type="Proteomes" id="UP000254236">
    <property type="component" value="Chromosome"/>
</dbReference>